<dbReference type="OrthoDB" id="3352408at2759"/>
<evidence type="ECO:0000256" key="8">
    <source>
        <dbReference type="ARBA" id="ARBA00022692"/>
    </source>
</evidence>
<dbReference type="SFLD" id="SFLDF00027">
    <property type="entry name" value="p-type_atpase"/>
    <property type="match status" value="1"/>
</dbReference>
<dbReference type="InterPro" id="IPR005775">
    <property type="entry name" value="P-type_ATPase_IIC"/>
</dbReference>
<dbReference type="WBParaSite" id="BXY_0902000.1">
    <property type="protein sequence ID" value="BXY_0902000.1"/>
    <property type="gene ID" value="BXY_0902000"/>
</dbReference>
<keyword evidence="9 20" id="KW-0547">Nucleotide-binding</keyword>
<dbReference type="eggNOG" id="KOG0203">
    <property type="taxonomic scope" value="Eukaryota"/>
</dbReference>
<dbReference type="SUPFAM" id="SSF56784">
    <property type="entry name" value="HAD-like"/>
    <property type="match status" value="1"/>
</dbReference>
<dbReference type="PANTHER" id="PTHR43294">
    <property type="entry name" value="SODIUM/POTASSIUM-TRANSPORTING ATPASE SUBUNIT ALPHA"/>
    <property type="match status" value="1"/>
</dbReference>
<evidence type="ECO:0000256" key="1">
    <source>
        <dbReference type="ARBA" id="ARBA00004651"/>
    </source>
</evidence>
<dbReference type="Pfam" id="PF00690">
    <property type="entry name" value="Cation_ATPase_N"/>
    <property type="match status" value="1"/>
</dbReference>
<evidence type="ECO:0000256" key="14">
    <source>
        <dbReference type="ARBA" id="ARBA00023053"/>
    </source>
</evidence>
<dbReference type="GO" id="GO:1990573">
    <property type="term" value="P:potassium ion import across plasma membrane"/>
    <property type="evidence" value="ECO:0007669"/>
    <property type="project" value="TreeGrafter"/>
</dbReference>
<keyword evidence="15 20" id="KW-0406">Ion transport</keyword>
<dbReference type="Pfam" id="PF00689">
    <property type="entry name" value="Cation_ATPase_C"/>
    <property type="match status" value="1"/>
</dbReference>
<evidence type="ECO:0000256" key="6">
    <source>
        <dbReference type="ARBA" id="ARBA00022553"/>
    </source>
</evidence>
<evidence type="ECO:0000313" key="23">
    <source>
        <dbReference type="EMBL" id="CAD5223280.1"/>
    </source>
</evidence>
<keyword evidence="11 20" id="KW-0630">Potassium</keyword>
<keyword evidence="17" id="KW-0739">Sodium transport</keyword>
<dbReference type="Gene3D" id="3.40.50.1000">
    <property type="entry name" value="HAD superfamily/HAD-like"/>
    <property type="match status" value="1"/>
</dbReference>
<dbReference type="FunFam" id="2.70.150.10:FF:000003">
    <property type="entry name" value="Sodium/potassium-transporting ATPase subunit alpha"/>
    <property type="match status" value="1"/>
</dbReference>
<evidence type="ECO:0000256" key="13">
    <source>
        <dbReference type="ARBA" id="ARBA00022989"/>
    </source>
</evidence>
<keyword evidence="4" id="KW-1003">Cell membrane</keyword>
<sequence>MVKNKKELDDLKQEVRMDEHQISVEELVQRLGTDVHNGLTTTKANQILARDGPNSLTPPKTTSEWVKFAKNLFGGFALLLWIGSFLCYTAFTVDFCTMEHASFDNLYLGIVLMTVVIIGGVFQYYQESKSSKIMESFKALVPTFAMVYRDGEKVQIPADKLAVGDIVEVRSGDRVPADIRIIEASSFKVDNASLTGESEPQSRSPECTNPNPMETKNIAFFSTNAVEGTAKGIVIYTGDRTVMGRIAHLVADLDSGMTPIAIEIEHFIHMITAVACTCGLTFFFVSLAIGYHWLSAVVFLIGIIVGNVPEGLLCTVTICLTLTAKRMASKNCLVKNLEAVETLGSTSTICSDKTGTLTQNRMTVAHTWFDRTINICDTTETYAGAANRQRGETEAALLRVAAICSRADFKPGQTEMPVTRRECTGDASEIALLKYTEQQLGNVVQYRQKNPKVAEIPFNSTNKYQISIHETDDGNPGYLLVMKGGPERILEHCSKILVKGEEKELDEHLRHHFNEAYLELGGMGERVLGFCDFRLDPKEFPKGFAFDVENVNFPMSGFRFVGLISMIDPPRAAVPDAVAKCRSAGIKVVMVTGDHPITAKAIAKSVGIISSDTVEDIAMRKGIPIERVNVKKAKAAVLHGSDLREMSNDQLDEFIRTHDEIVFARTSPQQKLMIVEGFQRQGQIVAVTGDGVNDSPALKKADIGVAMGITGSDVSKQAADMILMDDNFASIVVGVEEGRLIFDNLKKSIAYTLTSNVPEITPFLCYIVFGIPLALGAITILCIDLGSDLVPGISLAYEAAESDIMKRKPRDSKRDKLVNERLISLAYGQIGMIQAAAGFFTYFWIMADNGFLPSRLLGIRAEWEAKAVNNLEDSYGQQWTYTDRKVLEHTVQSAFFIAVVIAQWADLIISKTRRNSLVQQGMTNGALNFGLVFETTLACFLCYAPGMDKALHMYGLRFAWWFPSLPFAILIFIYDETRRYILRCNPGGWVERETYY</sequence>
<dbReference type="GO" id="GO:0046872">
    <property type="term" value="F:metal ion binding"/>
    <property type="evidence" value="ECO:0007669"/>
    <property type="project" value="UniProtKB-KW"/>
</dbReference>
<feature type="transmembrane region" description="Helical" evidence="20">
    <location>
        <begin position="891"/>
        <end position="909"/>
    </location>
</feature>
<dbReference type="InterPro" id="IPR023214">
    <property type="entry name" value="HAD_sf"/>
</dbReference>
<evidence type="ECO:0000256" key="21">
    <source>
        <dbReference type="SAM" id="MobiDB-lite"/>
    </source>
</evidence>
<dbReference type="Pfam" id="PF00122">
    <property type="entry name" value="E1-E2_ATPase"/>
    <property type="match status" value="1"/>
</dbReference>
<evidence type="ECO:0000256" key="20">
    <source>
        <dbReference type="RuleBase" id="RU362084"/>
    </source>
</evidence>
<dbReference type="PROSITE" id="PS00154">
    <property type="entry name" value="ATPASE_E1_E2"/>
    <property type="match status" value="1"/>
</dbReference>
<evidence type="ECO:0000256" key="5">
    <source>
        <dbReference type="ARBA" id="ARBA00022538"/>
    </source>
</evidence>
<dbReference type="Proteomes" id="UP000659654">
    <property type="component" value="Unassembled WGS sequence"/>
</dbReference>
<dbReference type="FunFam" id="1.20.1110.10:FF:000038">
    <property type="entry name" value="Sodium/potassium-transporting ATPase subunit alpha"/>
    <property type="match status" value="1"/>
</dbReference>
<dbReference type="Gene3D" id="1.20.1110.10">
    <property type="entry name" value="Calcium-transporting ATPase, transmembrane domain"/>
    <property type="match status" value="1"/>
</dbReference>
<dbReference type="InterPro" id="IPR023299">
    <property type="entry name" value="ATPase_P-typ_cyto_dom_N"/>
</dbReference>
<dbReference type="EMBL" id="CAJFCV020000003">
    <property type="protein sequence ID" value="CAG9112011.1"/>
    <property type="molecule type" value="Genomic_DNA"/>
</dbReference>
<dbReference type="SFLD" id="SFLDS00003">
    <property type="entry name" value="Haloacid_Dehalogenase"/>
    <property type="match status" value="1"/>
</dbReference>
<evidence type="ECO:0000256" key="19">
    <source>
        <dbReference type="ARBA" id="ARBA00038795"/>
    </source>
</evidence>
<keyword evidence="20" id="KW-0479">Metal-binding</keyword>
<dbReference type="Gene3D" id="3.40.1110.10">
    <property type="entry name" value="Calcium-transporting ATPase, cytoplasmic domain N"/>
    <property type="match status" value="1"/>
</dbReference>
<keyword evidence="26" id="KW-1185">Reference proteome</keyword>
<protein>
    <recommendedName>
        <fullName evidence="20">Sodium/potassium-transporting ATPase subunit alpha</fullName>
    </recommendedName>
</protein>
<keyword evidence="3 20" id="KW-0813">Transport</keyword>
<keyword evidence="7" id="KW-0740">Sodium/potassium transport</keyword>
<dbReference type="EMBL" id="CAJFDI010000003">
    <property type="protein sequence ID" value="CAD5223280.1"/>
    <property type="molecule type" value="Genomic_DNA"/>
</dbReference>
<evidence type="ECO:0000256" key="11">
    <source>
        <dbReference type="ARBA" id="ARBA00022958"/>
    </source>
</evidence>
<evidence type="ECO:0000256" key="9">
    <source>
        <dbReference type="ARBA" id="ARBA00022741"/>
    </source>
</evidence>
<feature type="transmembrane region" description="Helical" evidence="20">
    <location>
        <begin position="822"/>
        <end position="845"/>
    </location>
</feature>
<organism evidence="25 27">
    <name type="scientific">Bursaphelenchus xylophilus</name>
    <name type="common">Pinewood nematode worm</name>
    <name type="synonym">Aphelenchoides xylophilus</name>
    <dbReference type="NCBI Taxonomy" id="6326"/>
    <lineage>
        <taxon>Eukaryota</taxon>
        <taxon>Metazoa</taxon>
        <taxon>Ecdysozoa</taxon>
        <taxon>Nematoda</taxon>
        <taxon>Chromadorea</taxon>
        <taxon>Rhabditida</taxon>
        <taxon>Tylenchina</taxon>
        <taxon>Tylenchomorpha</taxon>
        <taxon>Aphelenchoidea</taxon>
        <taxon>Aphelenchoididae</taxon>
        <taxon>Bursaphelenchus</taxon>
    </lineage>
</organism>
<evidence type="ECO:0000313" key="24">
    <source>
        <dbReference type="EMBL" id="CAG9112011.1"/>
    </source>
</evidence>
<dbReference type="SUPFAM" id="SSF81665">
    <property type="entry name" value="Calcium ATPase, transmembrane domain M"/>
    <property type="match status" value="1"/>
</dbReference>
<evidence type="ECO:0000256" key="2">
    <source>
        <dbReference type="ARBA" id="ARBA00006934"/>
    </source>
</evidence>
<evidence type="ECO:0000313" key="25">
    <source>
        <dbReference type="Proteomes" id="UP000095284"/>
    </source>
</evidence>
<evidence type="ECO:0000313" key="27">
    <source>
        <dbReference type="WBParaSite" id="BXY_0902000.1"/>
    </source>
</evidence>
<dbReference type="GO" id="GO:0016887">
    <property type="term" value="F:ATP hydrolysis activity"/>
    <property type="evidence" value="ECO:0007669"/>
    <property type="project" value="InterPro"/>
</dbReference>
<dbReference type="Pfam" id="PF13246">
    <property type="entry name" value="Cation_ATPase"/>
    <property type="match status" value="1"/>
</dbReference>
<dbReference type="InterPro" id="IPR050510">
    <property type="entry name" value="Cation_transp_ATPase_P-type"/>
</dbReference>
<keyword evidence="14" id="KW-0915">Sodium</keyword>
<feature type="transmembrane region" description="Helical" evidence="20">
    <location>
        <begin position="297"/>
        <end position="320"/>
    </location>
</feature>
<dbReference type="Proteomes" id="UP000582659">
    <property type="component" value="Unassembled WGS sequence"/>
</dbReference>
<dbReference type="Proteomes" id="UP000095284">
    <property type="component" value="Unplaced"/>
</dbReference>
<dbReference type="InterPro" id="IPR006068">
    <property type="entry name" value="ATPase_P-typ_cation-transptr_C"/>
</dbReference>
<dbReference type="GO" id="GO:0005391">
    <property type="term" value="F:P-type sodium:potassium-exchanging transporter activity"/>
    <property type="evidence" value="ECO:0007669"/>
    <property type="project" value="TreeGrafter"/>
</dbReference>
<evidence type="ECO:0000256" key="3">
    <source>
        <dbReference type="ARBA" id="ARBA00022448"/>
    </source>
</evidence>
<dbReference type="InterPro" id="IPR001757">
    <property type="entry name" value="P_typ_ATPase"/>
</dbReference>
<keyword evidence="13 20" id="KW-1133">Transmembrane helix</keyword>
<dbReference type="GO" id="GO:0090533">
    <property type="term" value="C:cation-transporting ATPase complex"/>
    <property type="evidence" value="ECO:0007669"/>
    <property type="project" value="UniProtKB-ARBA"/>
</dbReference>
<dbReference type="NCBIfam" id="TIGR01494">
    <property type="entry name" value="ATPase_P-type"/>
    <property type="match status" value="2"/>
</dbReference>
<dbReference type="SUPFAM" id="SSF81653">
    <property type="entry name" value="Calcium ATPase, transduction domain A"/>
    <property type="match status" value="1"/>
</dbReference>
<dbReference type="SMART" id="SM00831">
    <property type="entry name" value="Cation_ATPase_N"/>
    <property type="match status" value="1"/>
</dbReference>
<evidence type="ECO:0000256" key="18">
    <source>
        <dbReference type="ARBA" id="ARBA00037422"/>
    </source>
</evidence>
<reference evidence="27" key="1">
    <citation type="submission" date="2016-11" db="UniProtKB">
        <authorList>
            <consortium name="WormBaseParasite"/>
        </authorList>
    </citation>
    <scope>IDENTIFICATION</scope>
</reference>
<comment type="similarity">
    <text evidence="2 20">Belongs to the cation transport ATPase (P-type) (TC 3.A.3) family. Type IIC subfamily.</text>
</comment>
<dbReference type="InterPro" id="IPR059000">
    <property type="entry name" value="ATPase_P-type_domA"/>
</dbReference>
<evidence type="ECO:0000256" key="16">
    <source>
        <dbReference type="ARBA" id="ARBA00023136"/>
    </source>
</evidence>
<evidence type="ECO:0000256" key="4">
    <source>
        <dbReference type="ARBA" id="ARBA00022475"/>
    </source>
</evidence>
<dbReference type="GO" id="GO:0036376">
    <property type="term" value="P:sodium ion export across plasma membrane"/>
    <property type="evidence" value="ECO:0007669"/>
    <property type="project" value="TreeGrafter"/>
</dbReference>
<dbReference type="GO" id="GO:0005524">
    <property type="term" value="F:ATP binding"/>
    <property type="evidence" value="ECO:0007669"/>
    <property type="project" value="UniProtKB-KW"/>
</dbReference>
<dbReference type="InterPro" id="IPR044492">
    <property type="entry name" value="P_typ_ATPase_HD_dom"/>
</dbReference>
<dbReference type="GO" id="GO:0030007">
    <property type="term" value="P:intracellular potassium ion homeostasis"/>
    <property type="evidence" value="ECO:0007669"/>
    <property type="project" value="TreeGrafter"/>
</dbReference>
<comment type="subcellular location">
    <subcellularLocation>
        <location evidence="1 20">Cell membrane</location>
        <topology evidence="1 20">Multi-pass membrane protein</topology>
    </subcellularLocation>
</comment>
<dbReference type="SUPFAM" id="SSF81660">
    <property type="entry name" value="Metal cation-transporting ATPase, ATP-binding domain N"/>
    <property type="match status" value="1"/>
</dbReference>
<dbReference type="PANTHER" id="PTHR43294:SF13">
    <property type="entry name" value="SODIUM_POTASSIUM-TRANSPORTING ATPASE SUBUNIT ALPHA"/>
    <property type="match status" value="1"/>
</dbReference>
<dbReference type="SMR" id="A0A1I7S7M9"/>
<dbReference type="FunFam" id="1.20.1110.10:FF:000095">
    <property type="entry name" value="Sodium/potassium-transporting ATPase subunit alpha-1"/>
    <property type="match status" value="1"/>
</dbReference>
<evidence type="ECO:0000256" key="10">
    <source>
        <dbReference type="ARBA" id="ARBA00022840"/>
    </source>
</evidence>
<evidence type="ECO:0000256" key="15">
    <source>
        <dbReference type="ARBA" id="ARBA00023065"/>
    </source>
</evidence>
<dbReference type="FunFam" id="3.40.50.1000:FF:000004">
    <property type="entry name" value="Sodium/potassium-transporting ATPase subunit alpha"/>
    <property type="match status" value="1"/>
</dbReference>
<evidence type="ECO:0000256" key="17">
    <source>
        <dbReference type="ARBA" id="ARBA00023201"/>
    </source>
</evidence>
<feature type="domain" description="Cation-transporting P-type ATPase N-terminal" evidence="22">
    <location>
        <begin position="18"/>
        <end position="92"/>
    </location>
</feature>
<feature type="region of interest" description="Disordered" evidence="21">
    <location>
        <begin position="192"/>
        <end position="212"/>
    </location>
</feature>
<dbReference type="FunFam" id="3.40.1110.10:FF:000001">
    <property type="entry name" value="Sodium/potassium-transporting ATPase subunit alpha"/>
    <property type="match status" value="1"/>
</dbReference>
<dbReference type="NCBIfam" id="TIGR01106">
    <property type="entry name" value="ATPase-IIC_X-K"/>
    <property type="match status" value="1"/>
</dbReference>
<proteinExistence type="inferred from homology"/>
<dbReference type="SFLD" id="SFLDG00002">
    <property type="entry name" value="C1.7:_P-type_atpase_like"/>
    <property type="match status" value="1"/>
</dbReference>
<evidence type="ECO:0000313" key="26">
    <source>
        <dbReference type="Proteomes" id="UP000659654"/>
    </source>
</evidence>
<dbReference type="InterPro" id="IPR036412">
    <property type="entry name" value="HAD-like_sf"/>
</dbReference>
<comment type="function">
    <text evidence="18">This is the catalytic component of the active enzyme, which catalyzes the hydrolysis of ATP coupled with the exchange of sodium and potassium ions across the plasma membrane. This action creates the electrochemical gradient of sodium and potassium ions, providing the energy for active transport of various nutrients.</text>
</comment>
<dbReference type="PRINTS" id="PR00121">
    <property type="entry name" value="NAKATPASE"/>
</dbReference>
<dbReference type="InterPro" id="IPR008250">
    <property type="entry name" value="ATPase_P-typ_transduc_dom_A_sf"/>
</dbReference>
<comment type="subunit">
    <text evidence="19">The sodium/potassium-transporting ATPase is composed of a catalytic alpha subunit, an auxiliary non-catalytic beta subunit and an additional regulatory subunit.</text>
</comment>
<dbReference type="GO" id="GO:0098797">
    <property type="term" value="C:plasma membrane protein complex"/>
    <property type="evidence" value="ECO:0007669"/>
    <property type="project" value="UniProtKB-ARBA"/>
</dbReference>
<name>A0A1I7S7M9_BURXY</name>
<dbReference type="PRINTS" id="PR00119">
    <property type="entry name" value="CATATPASE"/>
</dbReference>
<accession>A0A1I7S7M9</accession>
<reference evidence="24" key="2">
    <citation type="submission" date="2020-08" db="EMBL/GenBank/DDBJ databases">
        <authorList>
            <person name="Kikuchi T."/>
        </authorList>
    </citation>
    <scope>NUCLEOTIDE SEQUENCE</scope>
    <source>
        <strain evidence="23">Ka4C1</strain>
    </source>
</reference>
<dbReference type="GO" id="GO:0006883">
    <property type="term" value="P:intracellular sodium ion homeostasis"/>
    <property type="evidence" value="ECO:0007669"/>
    <property type="project" value="TreeGrafter"/>
</dbReference>
<dbReference type="Gene3D" id="2.70.150.10">
    <property type="entry name" value="Calcium-transporting ATPase, cytoplasmic transduction domain A"/>
    <property type="match status" value="1"/>
</dbReference>
<feature type="transmembrane region" description="Helical" evidence="20">
    <location>
        <begin position="267"/>
        <end position="291"/>
    </location>
</feature>
<evidence type="ECO:0000256" key="7">
    <source>
        <dbReference type="ARBA" id="ARBA00022607"/>
    </source>
</evidence>
<feature type="transmembrane region" description="Helical" evidence="20">
    <location>
        <begin position="921"/>
        <end position="946"/>
    </location>
</feature>
<dbReference type="GO" id="GO:1902600">
    <property type="term" value="P:proton transmembrane transport"/>
    <property type="evidence" value="ECO:0007669"/>
    <property type="project" value="TreeGrafter"/>
</dbReference>
<keyword evidence="6" id="KW-0597">Phosphoprotein</keyword>
<dbReference type="CDD" id="cd02608">
    <property type="entry name" value="P-type_ATPase_Na-K_like"/>
    <property type="match status" value="1"/>
</dbReference>
<feature type="transmembrane region" description="Helical" evidence="20">
    <location>
        <begin position="72"/>
        <end position="91"/>
    </location>
</feature>
<keyword evidence="12" id="KW-1278">Translocase</keyword>
<dbReference type="InterPro" id="IPR023298">
    <property type="entry name" value="ATPase_P-typ_TM_dom_sf"/>
</dbReference>
<keyword evidence="10 20" id="KW-0067">ATP-binding</keyword>
<dbReference type="InterPro" id="IPR004014">
    <property type="entry name" value="ATPase_P-typ_cation-transptr_N"/>
</dbReference>
<feature type="transmembrane region" description="Helical" evidence="20">
    <location>
        <begin position="958"/>
        <end position="974"/>
    </location>
</feature>
<gene>
    <name evidence="23" type="ORF">BXYJ_LOCUS7900</name>
</gene>
<keyword evidence="16 20" id="KW-0472">Membrane</keyword>
<dbReference type="AlphaFoldDB" id="A0A1I7S7M9"/>
<keyword evidence="5 20" id="KW-0633">Potassium transport</keyword>
<dbReference type="InterPro" id="IPR018303">
    <property type="entry name" value="ATPase_P-typ_P_site"/>
</dbReference>
<keyword evidence="8 20" id="KW-0812">Transmembrane</keyword>
<evidence type="ECO:0000259" key="22">
    <source>
        <dbReference type="SMART" id="SM00831"/>
    </source>
</evidence>
<feature type="transmembrane region" description="Helical" evidence="20">
    <location>
        <begin position="106"/>
        <end position="125"/>
    </location>
</feature>
<evidence type="ECO:0000256" key="12">
    <source>
        <dbReference type="ARBA" id="ARBA00022967"/>
    </source>
</evidence>